<evidence type="ECO:0000256" key="2">
    <source>
        <dbReference type="SAM" id="Phobius"/>
    </source>
</evidence>
<organism evidence="4 5">
    <name type="scientific">Micromonospora lupini str. Lupac 08</name>
    <dbReference type="NCBI Taxonomy" id="1150864"/>
    <lineage>
        <taxon>Bacteria</taxon>
        <taxon>Bacillati</taxon>
        <taxon>Actinomycetota</taxon>
        <taxon>Actinomycetes</taxon>
        <taxon>Micromonosporales</taxon>
        <taxon>Micromonosporaceae</taxon>
        <taxon>Micromonospora</taxon>
    </lineage>
</organism>
<dbReference type="AlphaFoldDB" id="I0L6W7"/>
<evidence type="ECO:0000256" key="1">
    <source>
        <dbReference type="SAM" id="MobiDB-lite"/>
    </source>
</evidence>
<keyword evidence="5" id="KW-1185">Reference proteome</keyword>
<keyword evidence="4" id="KW-0418">Kinase</keyword>
<evidence type="ECO:0000259" key="3">
    <source>
        <dbReference type="Pfam" id="PF13796"/>
    </source>
</evidence>
<gene>
    <name evidence="4" type="ORF">MILUP08_44439</name>
</gene>
<dbReference type="Proteomes" id="UP000003448">
    <property type="component" value="Unassembled WGS sequence"/>
</dbReference>
<feature type="transmembrane region" description="Helical" evidence="2">
    <location>
        <begin position="36"/>
        <end position="58"/>
    </location>
</feature>
<dbReference type="eggNOG" id="COG4585">
    <property type="taxonomic scope" value="Bacteria"/>
</dbReference>
<feature type="region of interest" description="Disordered" evidence="1">
    <location>
        <begin position="89"/>
        <end position="109"/>
    </location>
</feature>
<evidence type="ECO:0000313" key="5">
    <source>
        <dbReference type="Proteomes" id="UP000003448"/>
    </source>
</evidence>
<accession>I0L6W7</accession>
<feature type="transmembrane region" description="Helical" evidence="2">
    <location>
        <begin position="7"/>
        <end position="30"/>
    </location>
</feature>
<dbReference type="STRING" id="1150864.MILUP08_44439"/>
<sequence length="109" mass="10825">MAYVRGLIHASVGAVEHLVGGLGTAVLALAALLRALIVAATCLTGVGLLAAPGALRAVRSVADRERARPRCCATSTATSGSACCTRTGQSAGWSPFSPLNSVSGARSSC</sequence>
<reference evidence="5" key="1">
    <citation type="journal article" date="2012" name="J. Bacteriol.">
        <title>Genome Sequence of Micromonospora lupini Lupac 08, Isolated from Root Nodules of Lupinus angustifolius.</title>
        <authorList>
            <person name="Alonso-Vega P."/>
            <person name="Normand P."/>
            <person name="Bacigalupe R."/>
            <person name="Pujic P."/>
            <person name="Lajus A."/>
            <person name="Vallenet D."/>
            <person name="Carro L."/>
            <person name="Coll P."/>
            <person name="Trujillo M.E."/>
        </authorList>
    </citation>
    <scope>NUCLEOTIDE SEQUENCE [LARGE SCALE GENOMIC DNA]</scope>
    <source>
        <strain evidence="5">Lupac 08</strain>
    </source>
</reference>
<dbReference type="GO" id="GO:0016301">
    <property type="term" value="F:kinase activity"/>
    <property type="evidence" value="ECO:0007669"/>
    <property type="project" value="UniProtKB-KW"/>
</dbReference>
<name>I0L6W7_9ACTN</name>
<keyword evidence="4" id="KW-0808">Transferase</keyword>
<keyword evidence="2" id="KW-0812">Transmembrane</keyword>
<dbReference type="EMBL" id="CAIE01000035">
    <property type="protein sequence ID" value="CCH19564.1"/>
    <property type="molecule type" value="Genomic_DNA"/>
</dbReference>
<dbReference type="Pfam" id="PF13796">
    <property type="entry name" value="Sensor"/>
    <property type="match status" value="1"/>
</dbReference>
<dbReference type="RefSeq" id="WP_007461734.1">
    <property type="nucleotide sequence ID" value="NZ_HF570108.1"/>
</dbReference>
<keyword evidence="2" id="KW-1133">Transmembrane helix</keyword>
<comment type="caution">
    <text evidence="4">The sequence shown here is derived from an EMBL/GenBank/DDBJ whole genome shotgun (WGS) entry which is preliminary data.</text>
</comment>
<keyword evidence="2" id="KW-0472">Membrane</keyword>
<dbReference type="InterPro" id="IPR025828">
    <property type="entry name" value="Put_sensor_dom"/>
</dbReference>
<protein>
    <submittedName>
        <fullName evidence="4">Two-component system histidine kinase</fullName>
    </submittedName>
</protein>
<evidence type="ECO:0000313" key="4">
    <source>
        <dbReference type="EMBL" id="CCH19564.1"/>
    </source>
</evidence>
<feature type="domain" description="Putative sensor" evidence="3">
    <location>
        <begin position="17"/>
        <end position="70"/>
    </location>
</feature>
<proteinExistence type="predicted"/>